<sequence length="73" mass="7870">MRRSRPNPEGTLAGTASSPRTTPRPSPACGSYLRLRSPSPAVSRNVLVRLRTRLAPQLRPFLQLLPGPGLVGL</sequence>
<proteinExistence type="predicted"/>
<evidence type="ECO:0000313" key="3">
    <source>
        <dbReference type="Proteomes" id="UP000050525"/>
    </source>
</evidence>
<name>A0A151MHC2_ALLMI</name>
<feature type="region of interest" description="Disordered" evidence="1">
    <location>
        <begin position="1"/>
        <end position="36"/>
    </location>
</feature>
<evidence type="ECO:0000313" key="2">
    <source>
        <dbReference type="EMBL" id="KYO23899.1"/>
    </source>
</evidence>
<dbReference type="Proteomes" id="UP000050525">
    <property type="component" value="Unassembled WGS sequence"/>
</dbReference>
<evidence type="ECO:0000256" key="1">
    <source>
        <dbReference type="SAM" id="MobiDB-lite"/>
    </source>
</evidence>
<keyword evidence="3" id="KW-1185">Reference proteome</keyword>
<comment type="caution">
    <text evidence="2">The sequence shown here is derived from an EMBL/GenBank/DDBJ whole genome shotgun (WGS) entry which is preliminary data.</text>
</comment>
<dbReference type="AlphaFoldDB" id="A0A151MHC2"/>
<accession>A0A151MHC2</accession>
<gene>
    <name evidence="2" type="ORF">Y1Q_0015875</name>
</gene>
<organism evidence="2 3">
    <name type="scientific">Alligator mississippiensis</name>
    <name type="common">American alligator</name>
    <dbReference type="NCBI Taxonomy" id="8496"/>
    <lineage>
        <taxon>Eukaryota</taxon>
        <taxon>Metazoa</taxon>
        <taxon>Chordata</taxon>
        <taxon>Craniata</taxon>
        <taxon>Vertebrata</taxon>
        <taxon>Euteleostomi</taxon>
        <taxon>Archelosauria</taxon>
        <taxon>Archosauria</taxon>
        <taxon>Crocodylia</taxon>
        <taxon>Alligatoridae</taxon>
        <taxon>Alligatorinae</taxon>
        <taxon>Alligator</taxon>
    </lineage>
</organism>
<protein>
    <submittedName>
        <fullName evidence="2">Uncharacterized protein</fullName>
    </submittedName>
</protein>
<dbReference type="EMBL" id="AKHW03006164">
    <property type="protein sequence ID" value="KYO23899.1"/>
    <property type="molecule type" value="Genomic_DNA"/>
</dbReference>
<reference evidence="2 3" key="1">
    <citation type="journal article" date="2012" name="Genome Biol.">
        <title>Sequencing three crocodilian genomes to illuminate the evolution of archosaurs and amniotes.</title>
        <authorList>
            <person name="St John J.A."/>
            <person name="Braun E.L."/>
            <person name="Isberg S.R."/>
            <person name="Miles L.G."/>
            <person name="Chong A.Y."/>
            <person name="Gongora J."/>
            <person name="Dalzell P."/>
            <person name="Moran C."/>
            <person name="Bed'hom B."/>
            <person name="Abzhanov A."/>
            <person name="Burgess S.C."/>
            <person name="Cooksey A.M."/>
            <person name="Castoe T.A."/>
            <person name="Crawford N.G."/>
            <person name="Densmore L.D."/>
            <person name="Drew J.C."/>
            <person name="Edwards S.V."/>
            <person name="Faircloth B.C."/>
            <person name="Fujita M.K."/>
            <person name="Greenwold M.J."/>
            <person name="Hoffmann F.G."/>
            <person name="Howard J.M."/>
            <person name="Iguchi T."/>
            <person name="Janes D.E."/>
            <person name="Khan S.Y."/>
            <person name="Kohno S."/>
            <person name="de Koning A.J."/>
            <person name="Lance S.L."/>
            <person name="McCarthy F.M."/>
            <person name="McCormack J.E."/>
            <person name="Merchant M.E."/>
            <person name="Peterson D.G."/>
            <person name="Pollock D.D."/>
            <person name="Pourmand N."/>
            <person name="Raney B.J."/>
            <person name="Roessler K.A."/>
            <person name="Sanford J.R."/>
            <person name="Sawyer R.H."/>
            <person name="Schmidt C.J."/>
            <person name="Triplett E.W."/>
            <person name="Tuberville T.D."/>
            <person name="Venegas-Anaya M."/>
            <person name="Howard J.T."/>
            <person name="Jarvis E.D."/>
            <person name="Guillette L.J.Jr."/>
            <person name="Glenn T.C."/>
            <person name="Green R.E."/>
            <person name="Ray D.A."/>
        </authorList>
    </citation>
    <scope>NUCLEOTIDE SEQUENCE [LARGE SCALE GENOMIC DNA]</scope>
    <source>
        <strain evidence="2">KSC_2009_1</strain>
    </source>
</reference>